<reference evidence="2 3" key="1">
    <citation type="submission" date="2017-06" db="EMBL/GenBank/DDBJ databases">
        <authorList>
            <person name="Kim H.J."/>
            <person name="Triplett B.A."/>
        </authorList>
    </citation>
    <scope>NUCLEOTIDE SEQUENCE [LARGE SCALE GENOMIC DNA]</scope>
    <source>
        <strain evidence="2 3">DSM 14713</strain>
    </source>
</reference>
<gene>
    <name evidence="2" type="ORF">MEBOL_002598</name>
</gene>
<dbReference type="PROSITE" id="PS51257">
    <property type="entry name" value="PROKAR_LIPOPROTEIN"/>
    <property type="match status" value="1"/>
</dbReference>
<sequence length="465" mass="52239">MTALLPRVWALVGALALSGCASPSRAVKETPTPEQVEQARRAEAQLAEHVEEQAPPSDDEATQRRSEFVQRALAALREAGEQRDIRYDEENFLFEIGDQDKSTLLLSDFFDEYLDASSPDERQDVLRRLAHVRFNPAVPESFSVARPKLVPVVRGRAFFEKMWLLMGRSDPRQAPVSFKVLGGFLAVGLALDGSDTLRYLGPEELGRWGVSFSQALSVAEENLRQRSADPLEPLAPGTCQSSWDDTHAASRLILEEVIRRCPVKGTPVVLAPHRDLLLITGSEDEDGLRRVGELALRAVLTPRSLDGRALRLTPGGWVPFMPERLSEAWADFRKLQLFTQARDYDEQLQRLEKHYQRKGEDYFVAAFTPYQDERGRSISYAVWQKGLTTLLPRSEVIFFMDPARGERGPPVGIARWEEVAKAAGDLLVRVPGIYPERYLARGFPSEEQLSGWQNDPGDLFEEGEP</sequence>
<protein>
    <recommendedName>
        <fullName evidence="4">Lipoprotein</fullName>
    </recommendedName>
</protein>
<evidence type="ECO:0008006" key="4">
    <source>
        <dbReference type="Google" id="ProtNLM"/>
    </source>
</evidence>
<evidence type="ECO:0000313" key="2">
    <source>
        <dbReference type="EMBL" id="ATB29149.1"/>
    </source>
</evidence>
<evidence type="ECO:0000256" key="1">
    <source>
        <dbReference type="SAM" id="SignalP"/>
    </source>
</evidence>
<dbReference type="EMBL" id="CP022163">
    <property type="protein sequence ID" value="ATB29149.1"/>
    <property type="molecule type" value="Genomic_DNA"/>
</dbReference>
<keyword evidence="3" id="KW-1185">Reference proteome</keyword>
<evidence type="ECO:0000313" key="3">
    <source>
        <dbReference type="Proteomes" id="UP000217289"/>
    </source>
</evidence>
<dbReference type="KEGG" id="mbd:MEBOL_002598"/>
<dbReference type="RefSeq" id="WP_095977759.1">
    <property type="nucleotide sequence ID" value="NZ_CP022163.1"/>
</dbReference>
<dbReference type="Proteomes" id="UP000217289">
    <property type="component" value="Chromosome"/>
</dbReference>
<accession>A0A250IBB7</accession>
<organism evidence="2 3">
    <name type="scientific">Melittangium boletus DSM 14713</name>
    <dbReference type="NCBI Taxonomy" id="1294270"/>
    <lineage>
        <taxon>Bacteria</taxon>
        <taxon>Pseudomonadati</taxon>
        <taxon>Myxococcota</taxon>
        <taxon>Myxococcia</taxon>
        <taxon>Myxococcales</taxon>
        <taxon>Cystobacterineae</taxon>
        <taxon>Archangiaceae</taxon>
        <taxon>Melittangium</taxon>
    </lineage>
</organism>
<dbReference type="AlphaFoldDB" id="A0A250IBB7"/>
<name>A0A250IBB7_9BACT</name>
<proteinExistence type="predicted"/>
<feature type="signal peptide" evidence="1">
    <location>
        <begin position="1"/>
        <end position="26"/>
    </location>
</feature>
<keyword evidence="1" id="KW-0732">Signal</keyword>
<feature type="chain" id="PRO_5012738602" description="Lipoprotein" evidence="1">
    <location>
        <begin position="27"/>
        <end position="465"/>
    </location>
</feature>
<dbReference type="OrthoDB" id="259915at2"/>